<dbReference type="Gene3D" id="3.40.50.300">
    <property type="entry name" value="P-loop containing nucleotide triphosphate hydrolases"/>
    <property type="match status" value="1"/>
</dbReference>
<feature type="transmembrane region" description="Helical" evidence="7">
    <location>
        <begin position="248"/>
        <end position="267"/>
    </location>
</feature>
<keyword evidence="5 7" id="KW-1133">Transmembrane helix</keyword>
<evidence type="ECO:0000313" key="11">
    <source>
        <dbReference type="Proteomes" id="UP001597502"/>
    </source>
</evidence>
<protein>
    <submittedName>
        <fullName evidence="10">Thiol reductant ABC exporter subunit CydC</fullName>
    </submittedName>
</protein>
<organism evidence="10 11">
    <name type="scientific">Lentibacillus juripiscarius</name>
    <dbReference type="NCBI Taxonomy" id="257446"/>
    <lineage>
        <taxon>Bacteria</taxon>
        <taxon>Bacillati</taxon>
        <taxon>Bacillota</taxon>
        <taxon>Bacilli</taxon>
        <taxon>Bacillales</taxon>
        <taxon>Bacillaceae</taxon>
        <taxon>Lentibacillus</taxon>
    </lineage>
</organism>
<keyword evidence="2 7" id="KW-0812">Transmembrane</keyword>
<dbReference type="PROSITE" id="PS50929">
    <property type="entry name" value="ABC_TM1F"/>
    <property type="match status" value="1"/>
</dbReference>
<dbReference type="Gene3D" id="1.20.1560.10">
    <property type="entry name" value="ABC transporter type 1, transmembrane domain"/>
    <property type="match status" value="1"/>
</dbReference>
<name>A0ABW5V4J1_9BACI</name>
<keyword evidence="3" id="KW-0547">Nucleotide-binding</keyword>
<feature type="domain" description="ABC transporter" evidence="8">
    <location>
        <begin position="337"/>
        <end position="566"/>
    </location>
</feature>
<dbReference type="CDD" id="cd18585">
    <property type="entry name" value="ABC_6TM_CydC"/>
    <property type="match status" value="1"/>
</dbReference>
<proteinExistence type="predicted"/>
<dbReference type="InterPro" id="IPR011527">
    <property type="entry name" value="ABC1_TM_dom"/>
</dbReference>
<dbReference type="SUPFAM" id="SSF52540">
    <property type="entry name" value="P-loop containing nucleoside triphosphate hydrolases"/>
    <property type="match status" value="1"/>
</dbReference>
<evidence type="ECO:0000259" key="8">
    <source>
        <dbReference type="PROSITE" id="PS50893"/>
    </source>
</evidence>
<keyword evidence="11" id="KW-1185">Reference proteome</keyword>
<dbReference type="RefSeq" id="WP_382392234.1">
    <property type="nucleotide sequence ID" value="NZ_JBHUNA010000009.1"/>
</dbReference>
<feature type="transmembrane region" description="Helical" evidence="7">
    <location>
        <begin position="18"/>
        <end position="40"/>
    </location>
</feature>
<evidence type="ECO:0000256" key="1">
    <source>
        <dbReference type="ARBA" id="ARBA00004651"/>
    </source>
</evidence>
<dbReference type="InterPro" id="IPR036640">
    <property type="entry name" value="ABC1_TM_sf"/>
</dbReference>
<dbReference type="PANTHER" id="PTHR43394:SF1">
    <property type="entry name" value="ATP-BINDING CASSETTE SUB-FAMILY B MEMBER 10, MITOCHONDRIAL"/>
    <property type="match status" value="1"/>
</dbReference>
<sequence>MNDLAIILKAMATEKKDILLSILFGFTAGITAVGLFAASGYLISKAALTPPLYSLIILTSTVKLLGITKAIVRYAERYFSHRATFTILSNLRVSFFQKLEPLVPGLFQKYRSGDLLSRVVGDVETLQHFFLRVFYPPIVLAVVFLSTILFTSFFSVYIALILLIGLLLTVVVMPALFVWRQKKINYDVRRWRSSLSVQTAEFLNGFRDLTIHQKVETAKQNLIQSSDNYISEQKRENMNKLYSESVNTFLSLLVTWFVLATGAFFISSGQLDGILLAMFVLISLTVFEDAGPMAALPIHLQDSQRAASRLSAVATETPHTAGGHGSIQLTQARSITTQVSDVSFTFPGEKRQALKQINITFPAGSKTAIAGPSGSGKSTLLQLLLGLSQADSGTITLDGIPVEQIAPESIWEHSAVMLQENHFFFGTVRDNLILAKDGLTDEEMIGVLEKVHLDYLALDDPVREKGDNLSGGEKQRLALARAMLKRAHLWLLDEPASSVDSLTEQSIYRHLFEQAADDTLVIVSHRLTNLEKMDQIIVMDHGEIVETGSFDELMQQKGYLYEMKQIEKNLL</sequence>
<evidence type="ECO:0000256" key="4">
    <source>
        <dbReference type="ARBA" id="ARBA00022840"/>
    </source>
</evidence>
<dbReference type="Pfam" id="PF00005">
    <property type="entry name" value="ABC_tran"/>
    <property type="match status" value="1"/>
</dbReference>
<keyword evidence="6 7" id="KW-0472">Membrane</keyword>
<evidence type="ECO:0000256" key="6">
    <source>
        <dbReference type="ARBA" id="ARBA00023136"/>
    </source>
</evidence>
<dbReference type="SMART" id="SM00382">
    <property type="entry name" value="AAA"/>
    <property type="match status" value="1"/>
</dbReference>
<dbReference type="InterPro" id="IPR003593">
    <property type="entry name" value="AAA+_ATPase"/>
</dbReference>
<feature type="transmembrane region" description="Helical" evidence="7">
    <location>
        <begin position="129"/>
        <end position="150"/>
    </location>
</feature>
<dbReference type="PROSITE" id="PS00211">
    <property type="entry name" value="ABC_TRANSPORTER_1"/>
    <property type="match status" value="1"/>
</dbReference>
<reference evidence="11" key="1">
    <citation type="journal article" date="2019" name="Int. J. Syst. Evol. Microbiol.">
        <title>The Global Catalogue of Microorganisms (GCM) 10K type strain sequencing project: providing services to taxonomists for standard genome sequencing and annotation.</title>
        <authorList>
            <consortium name="The Broad Institute Genomics Platform"/>
            <consortium name="The Broad Institute Genome Sequencing Center for Infectious Disease"/>
            <person name="Wu L."/>
            <person name="Ma J."/>
        </authorList>
    </citation>
    <scope>NUCLEOTIDE SEQUENCE [LARGE SCALE GENOMIC DNA]</scope>
    <source>
        <strain evidence="11">TISTR 1535</strain>
    </source>
</reference>
<evidence type="ECO:0000256" key="7">
    <source>
        <dbReference type="SAM" id="Phobius"/>
    </source>
</evidence>
<dbReference type="PROSITE" id="PS50893">
    <property type="entry name" value="ABC_TRANSPORTER_2"/>
    <property type="match status" value="1"/>
</dbReference>
<feature type="domain" description="ABC transmembrane type-1" evidence="9">
    <location>
        <begin position="19"/>
        <end position="288"/>
    </location>
</feature>
<dbReference type="SUPFAM" id="SSF90123">
    <property type="entry name" value="ABC transporter transmembrane region"/>
    <property type="match status" value="1"/>
</dbReference>
<dbReference type="NCBIfam" id="TIGR02868">
    <property type="entry name" value="CydC"/>
    <property type="match status" value="1"/>
</dbReference>
<dbReference type="Pfam" id="PF00664">
    <property type="entry name" value="ABC_membrane"/>
    <property type="match status" value="1"/>
</dbReference>
<dbReference type="InterPro" id="IPR017871">
    <property type="entry name" value="ABC_transporter-like_CS"/>
</dbReference>
<dbReference type="InterPro" id="IPR027417">
    <property type="entry name" value="P-loop_NTPase"/>
</dbReference>
<evidence type="ECO:0000256" key="2">
    <source>
        <dbReference type="ARBA" id="ARBA00022692"/>
    </source>
</evidence>
<feature type="transmembrane region" description="Helical" evidence="7">
    <location>
        <begin position="52"/>
        <end position="72"/>
    </location>
</feature>
<comment type="subcellular location">
    <subcellularLocation>
        <location evidence="1">Cell membrane</location>
        <topology evidence="1">Multi-pass membrane protein</topology>
    </subcellularLocation>
</comment>
<evidence type="ECO:0000259" key="9">
    <source>
        <dbReference type="PROSITE" id="PS50929"/>
    </source>
</evidence>
<dbReference type="InterPro" id="IPR003439">
    <property type="entry name" value="ABC_transporter-like_ATP-bd"/>
</dbReference>
<feature type="transmembrane region" description="Helical" evidence="7">
    <location>
        <begin position="156"/>
        <end position="179"/>
    </location>
</feature>
<gene>
    <name evidence="10" type="primary">cydC</name>
    <name evidence="10" type="ORF">ACFSUO_06410</name>
</gene>
<dbReference type="EMBL" id="JBHUNA010000009">
    <property type="protein sequence ID" value="MFD2760605.1"/>
    <property type="molecule type" value="Genomic_DNA"/>
</dbReference>
<accession>A0ABW5V4J1</accession>
<comment type="caution">
    <text evidence="10">The sequence shown here is derived from an EMBL/GenBank/DDBJ whole genome shotgun (WGS) entry which is preliminary data.</text>
</comment>
<evidence type="ECO:0000313" key="10">
    <source>
        <dbReference type="EMBL" id="MFD2760605.1"/>
    </source>
</evidence>
<dbReference type="InterPro" id="IPR014223">
    <property type="entry name" value="ABC_CydC/D"/>
</dbReference>
<dbReference type="Proteomes" id="UP001597502">
    <property type="component" value="Unassembled WGS sequence"/>
</dbReference>
<dbReference type="PANTHER" id="PTHR43394">
    <property type="entry name" value="ATP-DEPENDENT PERMEASE MDL1, MITOCHONDRIAL"/>
    <property type="match status" value="1"/>
</dbReference>
<keyword evidence="4" id="KW-0067">ATP-binding</keyword>
<dbReference type="InterPro" id="IPR039421">
    <property type="entry name" value="Type_1_exporter"/>
</dbReference>
<evidence type="ECO:0000256" key="5">
    <source>
        <dbReference type="ARBA" id="ARBA00022989"/>
    </source>
</evidence>
<evidence type="ECO:0000256" key="3">
    <source>
        <dbReference type="ARBA" id="ARBA00022741"/>
    </source>
</evidence>